<gene>
    <name evidence="2" type="ORF">HZI73_19595</name>
</gene>
<protein>
    <submittedName>
        <fullName evidence="2">UvrB/UvrC motif-containing protein</fullName>
    </submittedName>
</protein>
<dbReference type="InterPro" id="IPR036876">
    <property type="entry name" value="UVR_dom_sf"/>
</dbReference>
<dbReference type="PANTHER" id="PTHR38430:SF1">
    <property type="entry name" value="PROTEIN-ARGININE KINASE ACTIVATOR PROTEIN"/>
    <property type="match status" value="1"/>
</dbReference>
<dbReference type="Pfam" id="PF02151">
    <property type="entry name" value="UVR"/>
    <property type="match status" value="1"/>
</dbReference>
<dbReference type="PIRSF" id="PIRSF015034">
    <property type="entry name" value="YacH"/>
    <property type="match status" value="1"/>
</dbReference>
<dbReference type="GO" id="GO:1990169">
    <property type="term" value="P:stress response to copper ion"/>
    <property type="evidence" value="ECO:0007669"/>
    <property type="project" value="TreeGrafter"/>
</dbReference>
<evidence type="ECO:0000313" key="2">
    <source>
        <dbReference type="EMBL" id="QUI24364.1"/>
    </source>
</evidence>
<dbReference type="InterPro" id="IPR025542">
    <property type="entry name" value="YacH"/>
</dbReference>
<dbReference type="GO" id="GO:0008270">
    <property type="term" value="F:zinc ion binding"/>
    <property type="evidence" value="ECO:0007669"/>
    <property type="project" value="TreeGrafter"/>
</dbReference>
<evidence type="ECO:0000313" key="3">
    <source>
        <dbReference type="Proteomes" id="UP000683246"/>
    </source>
</evidence>
<dbReference type="RefSeq" id="WP_212695059.1">
    <property type="nucleotide sequence ID" value="NZ_CP058649.1"/>
</dbReference>
<dbReference type="PANTHER" id="PTHR38430">
    <property type="entry name" value="PROTEIN-ARGININE KINASE ACTIVATOR PROTEIN"/>
    <property type="match status" value="1"/>
</dbReference>
<proteinExistence type="predicted"/>
<dbReference type="GO" id="GO:0050897">
    <property type="term" value="F:cobalt ion binding"/>
    <property type="evidence" value="ECO:0007669"/>
    <property type="project" value="TreeGrafter"/>
</dbReference>
<dbReference type="SUPFAM" id="SSF46600">
    <property type="entry name" value="C-terminal UvrC-binding domain of UvrB"/>
    <property type="match status" value="1"/>
</dbReference>
<dbReference type="GO" id="GO:0046870">
    <property type="term" value="F:cadmium ion binding"/>
    <property type="evidence" value="ECO:0007669"/>
    <property type="project" value="TreeGrafter"/>
</dbReference>
<reference evidence="2" key="1">
    <citation type="submission" date="2020-07" db="EMBL/GenBank/DDBJ databases">
        <title>Vallitalea pronyensis genome.</title>
        <authorList>
            <person name="Postec A."/>
        </authorList>
    </citation>
    <scope>NUCLEOTIDE SEQUENCE</scope>
    <source>
        <strain evidence="2">FatNI3</strain>
    </source>
</reference>
<evidence type="ECO:0000259" key="1">
    <source>
        <dbReference type="PROSITE" id="PS50151"/>
    </source>
</evidence>
<dbReference type="Gene3D" id="4.10.860.10">
    <property type="entry name" value="UVR domain"/>
    <property type="match status" value="1"/>
</dbReference>
<dbReference type="EMBL" id="CP058649">
    <property type="protein sequence ID" value="QUI24364.1"/>
    <property type="molecule type" value="Genomic_DNA"/>
</dbReference>
<dbReference type="GO" id="GO:0005507">
    <property type="term" value="F:copper ion binding"/>
    <property type="evidence" value="ECO:0007669"/>
    <property type="project" value="TreeGrafter"/>
</dbReference>
<keyword evidence="3" id="KW-1185">Reference proteome</keyword>
<organism evidence="2 3">
    <name type="scientific">Vallitalea pronyensis</name>
    <dbReference type="NCBI Taxonomy" id="1348613"/>
    <lineage>
        <taxon>Bacteria</taxon>
        <taxon>Bacillati</taxon>
        <taxon>Bacillota</taxon>
        <taxon>Clostridia</taxon>
        <taxon>Lachnospirales</taxon>
        <taxon>Vallitaleaceae</taxon>
        <taxon>Vallitalea</taxon>
    </lineage>
</organism>
<dbReference type="Proteomes" id="UP000683246">
    <property type="component" value="Chromosome"/>
</dbReference>
<dbReference type="GO" id="GO:1990170">
    <property type="term" value="P:stress response to cadmium ion"/>
    <property type="evidence" value="ECO:0007669"/>
    <property type="project" value="TreeGrafter"/>
</dbReference>
<dbReference type="PROSITE" id="PS50151">
    <property type="entry name" value="UVR"/>
    <property type="match status" value="1"/>
</dbReference>
<dbReference type="KEGG" id="vpy:HZI73_19595"/>
<sequence length="173" mass="19843">MLCERCQQEPATVFLNQTIDGKKKEIHLCNKCAMEVKDLYQEKDISIENFLSSLLDMNHKKVAPHMEQQKKSHVLQCKQCGMTYNEFRQKGKFGCHRCYSTFGNLLSPVIKRVHGSNLHTGKIPNRTGEKLLTQKQIRDLESKLKQAVKKEEYEAAAGYRDAIRALKKEGGLC</sequence>
<dbReference type="AlphaFoldDB" id="A0A8J8MMT7"/>
<accession>A0A8J8MMT7</accession>
<name>A0A8J8MMT7_9FIRM</name>
<feature type="domain" description="UVR" evidence="1">
    <location>
        <begin position="134"/>
        <end position="169"/>
    </location>
</feature>
<dbReference type="InterPro" id="IPR001943">
    <property type="entry name" value="UVR_dom"/>
</dbReference>